<reference evidence="1 2" key="1">
    <citation type="journal article" date="2019" name="Int. J. Syst. Evol. Microbiol.">
        <title>The Global Catalogue of Microorganisms (GCM) 10K type strain sequencing project: providing services to taxonomists for standard genome sequencing and annotation.</title>
        <authorList>
            <consortium name="The Broad Institute Genomics Platform"/>
            <consortium name="The Broad Institute Genome Sequencing Center for Infectious Disease"/>
            <person name="Wu L."/>
            <person name="Ma J."/>
        </authorList>
    </citation>
    <scope>NUCLEOTIDE SEQUENCE [LARGE SCALE GENOMIC DNA]</scope>
    <source>
        <strain evidence="1 2">CGMCC 1.12553</strain>
    </source>
</reference>
<sequence>MSRTAVERGIERYVDDLIDVAADEFSVAAALRGGVRGPGGAVVDRLLGREGALRRHVVRPELDATRRDVLDGFAVVLDVAESDDSVSDRADDLLAHDGFYDALREDLARERREAARERLLERHRRLVEAARPPVESPEDEFWPAVRDSLDADAARSLLETALSFTDPVVADREAFAFVASFDPGEVLQLGPLGRGVPTVTVEYTDEAIRTMRRAETVVTRRATREARRQFETV</sequence>
<protein>
    <submittedName>
        <fullName evidence="1">Uncharacterized protein</fullName>
    </submittedName>
</protein>
<organism evidence="1 2">
    <name type="scientific">Halobium salinum</name>
    <dbReference type="NCBI Taxonomy" id="1364940"/>
    <lineage>
        <taxon>Archaea</taxon>
        <taxon>Methanobacteriati</taxon>
        <taxon>Methanobacteriota</taxon>
        <taxon>Stenosarchaea group</taxon>
        <taxon>Halobacteria</taxon>
        <taxon>Halobacteriales</taxon>
        <taxon>Haloferacaceae</taxon>
        <taxon>Halobium</taxon>
    </lineage>
</organism>
<dbReference type="RefSeq" id="WP_267623700.1">
    <property type="nucleotide sequence ID" value="NZ_JAODIW010000008.1"/>
</dbReference>
<dbReference type="EMBL" id="JBHSDS010000006">
    <property type="protein sequence ID" value="MFC4358543.1"/>
    <property type="molecule type" value="Genomic_DNA"/>
</dbReference>
<dbReference type="Proteomes" id="UP001595921">
    <property type="component" value="Unassembled WGS sequence"/>
</dbReference>
<evidence type="ECO:0000313" key="1">
    <source>
        <dbReference type="EMBL" id="MFC4358543.1"/>
    </source>
</evidence>
<comment type="caution">
    <text evidence="1">The sequence shown here is derived from an EMBL/GenBank/DDBJ whole genome shotgun (WGS) entry which is preliminary data.</text>
</comment>
<evidence type="ECO:0000313" key="2">
    <source>
        <dbReference type="Proteomes" id="UP001595921"/>
    </source>
</evidence>
<name>A0ABD5PCU5_9EURY</name>
<accession>A0ABD5PCU5</accession>
<keyword evidence="2" id="KW-1185">Reference proteome</keyword>
<proteinExistence type="predicted"/>
<dbReference type="AlphaFoldDB" id="A0ABD5PCU5"/>
<gene>
    <name evidence="1" type="ORF">ACFO0N_11385</name>
</gene>